<accession>A0ACC0NPS2</accession>
<proteinExistence type="predicted"/>
<sequence>MSQELHDIAHWFLLYNSPELEKYLEEHKSMLPIRAGENITHKQRKEFPKWFKDRMNRLRVEESTEATDELWSLANGPNLLVKEYSGCIINGLWQVVQQVQHRGVFYVPEVDNEEPGYPMECDDTFQQESITSVAPINVEAEVHCHRDGVEDEVMLGVGPLDETIEESGDDEDDEDDEIPDVEIDPDMDYDM</sequence>
<dbReference type="EMBL" id="CM046392">
    <property type="protein sequence ID" value="KAI8555251.1"/>
    <property type="molecule type" value="Genomic_DNA"/>
</dbReference>
<keyword evidence="2" id="KW-1185">Reference proteome</keyword>
<reference evidence="1" key="1">
    <citation type="submission" date="2022-02" db="EMBL/GenBank/DDBJ databases">
        <title>Plant Genome Project.</title>
        <authorList>
            <person name="Zhang R.-G."/>
        </authorList>
    </citation>
    <scope>NUCLEOTIDE SEQUENCE</scope>
    <source>
        <strain evidence="1">AT1</strain>
    </source>
</reference>
<evidence type="ECO:0000313" key="1">
    <source>
        <dbReference type="EMBL" id="KAI8555251.1"/>
    </source>
</evidence>
<gene>
    <name evidence="1" type="ORF">RHMOL_Rhmol05G0160200</name>
</gene>
<comment type="caution">
    <text evidence="1">The sequence shown here is derived from an EMBL/GenBank/DDBJ whole genome shotgun (WGS) entry which is preliminary data.</text>
</comment>
<organism evidence="1 2">
    <name type="scientific">Rhododendron molle</name>
    <name type="common">Chinese azalea</name>
    <name type="synonym">Azalea mollis</name>
    <dbReference type="NCBI Taxonomy" id="49168"/>
    <lineage>
        <taxon>Eukaryota</taxon>
        <taxon>Viridiplantae</taxon>
        <taxon>Streptophyta</taxon>
        <taxon>Embryophyta</taxon>
        <taxon>Tracheophyta</taxon>
        <taxon>Spermatophyta</taxon>
        <taxon>Magnoliopsida</taxon>
        <taxon>eudicotyledons</taxon>
        <taxon>Gunneridae</taxon>
        <taxon>Pentapetalae</taxon>
        <taxon>asterids</taxon>
        <taxon>Ericales</taxon>
        <taxon>Ericaceae</taxon>
        <taxon>Ericoideae</taxon>
        <taxon>Rhodoreae</taxon>
        <taxon>Rhododendron</taxon>
    </lineage>
</organism>
<protein>
    <submittedName>
        <fullName evidence="1">Uncharacterized protein</fullName>
    </submittedName>
</protein>
<name>A0ACC0NPS2_RHOML</name>
<dbReference type="Proteomes" id="UP001062846">
    <property type="component" value="Chromosome 5"/>
</dbReference>
<evidence type="ECO:0000313" key="2">
    <source>
        <dbReference type="Proteomes" id="UP001062846"/>
    </source>
</evidence>